<reference evidence="2" key="1">
    <citation type="journal article" date="2014" name="Nat. Genet.">
        <title>Genome of the human hookworm Necator americanus.</title>
        <authorList>
            <person name="Tang Y.T."/>
            <person name="Gao X."/>
            <person name="Rosa B.A."/>
            <person name="Abubucker S."/>
            <person name="Hallsworth-Pepin K."/>
            <person name="Martin J."/>
            <person name="Tyagi R."/>
            <person name="Heizer E."/>
            <person name="Zhang X."/>
            <person name="Bhonagiri-Palsikar V."/>
            <person name="Minx P."/>
            <person name="Warren W.C."/>
            <person name="Wang Q."/>
            <person name="Zhan B."/>
            <person name="Hotez P.J."/>
            <person name="Sternberg P.W."/>
            <person name="Dougall A."/>
            <person name="Gaze S.T."/>
            <person name="Mulvenna J."/>
            <person name="Sotillo J."/>
            <person name="Ranganathan S."/>
            <person name="Rabelo E.M."/>
            <person name="Wilson R.K."/>
            <person name="Felgner P.L."/>
            <person name="Bethony J."/>
            <person name="Hawdon J.M."/>
            <person name="Gasser R.B."/>
            <person name="Loukas A."/>
            <person name="Mitreva M."/>
        </authorList>
    </citation>
    <scope>NUCLEOTIDE SEQUENCE [LARGE SCALE GENOMIC DNA]</scope>
</reference>
<dbReference type="AlphaFoldDB" id="W2SJ57"/>
<dbReference type="EMBL" id="KI669062">
    <property type="protein sequence ID" value="ETN69689.1"/>
    <property type="molecule type" value="Genomic_DNA"/>
</dbReference>
<evidence type="ECO:0000313" key="2">
    <source>
        <dbReference type="Proteomes" id="UP000053676"/>
    </source>
</evidence>
<protein>
    <submittedName>
        <fullName evidence="1">Uncharacterized protein</fullName>
    </submittedName>
</protein>
<keyword evidence="2" id="KW-1185">Reference proteome</keyword>
<name>W2SJ57_NECAM</name>
<proteinExistence type="predicted"/>
<accession>W2SJ57</accession>
<gene>
    <name evidence="1" type="ORF">NECAME_05146</name>
</gene>
<dbReference type="Proteomes" id="UP000053676">
    <property type="component" value="Unassembled WGS sequence"/>
</dbReference>
<dbReference type="KEGG" id="nai:NECAME_05146"/>
<organism evidence="1 2">
    <name type="scientific">Necator americanus</name>
    <name type="common">Human hookworm</name>
    <dbReference type="NCBI Taxonomy" id="51031"/>
    <lineage>
        <taxon>Eukaryota</taxon>
        <taxon>Metazoa</taxon>
        <taxon>Ecdysozoa</taxon>
        <taxon>Nematoda</taxon>
        <taxon>Chromadorea</taxon>
        <taxon>Rhabditida</taxon>
        <taxon>Rhabditina</taxon>
        <taxon>Rhabditomorpha</taxon>
        <taxon>Strongyloidea</taxon>
        <taxon>Ancylostomatidae</taxon>
        <taxon>Bunostominae</taxon>
        <taxon>Necator</taxon>
    </lineage>
</organism>
<sequence length="59" mass="6667">MKKYAKTPLLFFYFLTPEGLHLPFSISPQEKCGNYLGRVLNGVCHILPDSSNRDFAGAY</sequence>
<evidence type="ECO:0000313" key="1">
    <source>
        <dbReference type="EMBL" id="ETN69689.1"/>
    </source>
</evidence>